<protein>
    <recommendedName>
        <fullName evidence="10">Sigma-70 family RNA polymerase sigma factor</fullName>
    </recommendedName>
</protein>
<evidence type="ECO:0000313" key="9">
    <source>
        <dbReference type="Proteomes" id="UP000679725"/>
    </source>
</evidence>
<evidence type="ECO:0008006" key="10">
    <source>
        <dbReference type="Google" id="ProtNLM"/>
    </source>
</evidence>
<evidence type="ECO:0000313" key="8">
    <source>
        <dbReference type="EMBL" id="CAG5068632.1"/>
    </source>
</evidence>
<evidence type="ECO:0000256" key="3">
    <source>
        <dbReference type="ARBA" id="ARBA00023082"/>
    </source>
</evidence>
<dbReference type="InterPro" id="IPR013325">
    <property type="entry name" value="RNA_pol_sigma_r2"/>
</dbReference>
<dbReference type="InterPro" id="IPR007627">
    <property type="entry name" value="RNA_pol_sigma70_r2"/>
</dbReference>
<dbReference type="InterPro" id="IPR013324">
    <property type="entry name" value="RNA_pol_sigma_r3/r4-like"/>
</dbReference>
<dbReference type="EMBL" id="CAJRAU010000002">
    <property type="protein sequence ID" value="CAG5068632.1"/>
    <property type="molecule type" value="Genomic_DNA"/>
</dbReference>
<organism evidence="8 9">
    <name type="scientific">Dyadobacter linearis</name>
    <dbReference type="NCBI Taxonomy" id="2823330"/>
    <lineage>
        <taxon>Bacteria</taxon>
        <taxon>Pseudomonadati</taxon>
        <taxon>Bacteroidota</taxon>
        <taxon>Cytophagia</taxon>
        <taxon>Cytophagales</taxon>
        <taxon>Spirosomataceae</taxon>
        <taxon>Dyadobacter</taxon>
    </lineage>
</organism>
<keyword evidence="5" id="KW-0804">Transcription</keyword>
<accession>A0ABM8UML0</accession>
<gene>
    <name evidence="8" type="ORF">DYBT9623_01364</name>
</gene>
<comment type="similarity">
    <text evidence="1">Belongs to the sigma-70 factor family. ECF subfamily.</text>
</comment>
<evidence type="ECO:0000256" key="1">
    <source>
        <dbReference type="ARBA" id="ARBA00010641"/>
    </source>
</evidence>
<dbReference type="NCBIfam" id="TIGR02937">
    <property type="entry name" value="sigma70-ECF"/>
    <property type="match status" value="1"/>
</dbReference>
<dbReference type="RefSeq" id="WP_215232768.1">
    <property type="nucleotide sequence ID" value="NZ_CAJRAU010000002.1"/>
</dbReference>
<comment type="caution">
    <text evidence="8">The sequence shown here is derived from an EMBL/GenBank/DDBJ whole genome shotgun (WGS) entry which is preliminary data.</text>
</comment>
<dbReference type="SUPFAM" id="SSF88659">
    <property type="entry name" value="Sigma3 and sigma4 domains of RNA polymerase sigma factors"/>
    <property type="match status" value="1"/>
</dbReference>
<dbReference type="SUPFAM" id="SSF88946">
    <property type="entry name" value="Sigma2 domain of RNA polymerase sigma factors"/>
    <property type="match status" value="1"/>
</dbReference>
<sequence length="196" mass="22821">MNFLRVFRNNGNDALTESEKLAAYRQSGDVGLLGTLYAPYMEMVFAICYKYLKAEDEAKDAVMQLFEKLVTELKVHEVTNLKSWLHTVSRNYCLMQLRSQRIFVTADDQAGPEDLSLAYHIENEDFDISEKHLLSLEKCMETLIREQKVTVELFYLRDKCYREIAAETGFELSKVKSYIQNGKRNLKICMDRNGNF</sequence>
<name>A0ABM8UML0_9BACT</name>
<dbReference type="InterPro" id="IPR013249">
    <property type="entry name" value="RNA_pol_sigma70_r4_t2"/>
</dbReference>
<evidence type="ECO:0000256" key="5">
    <source>
        <dbReference type="ARBA" id="ARBA00023163"/>
    </source>
</evidence>
<reference evidence="8 9" key="1">
    <citation type="submission" date="2021-04" db="EMBL/GenBank/DDBJ databases">
        <authorList>
            <person name="Rodrigo-Torres L."/>
            <person name="Arahal R. D."/>
            <person name="Lucena T."/>
        </authorList>
    </citation>
    <scope>NUCLEOTIDE SEQUENCE [LARGE SCALE GENOMIC DNA]</scope>
    <source>
        <strain evidence="8 9">CECT 9623</strain>
    </source>
</reference>
<dbReference type="InterPro" id="IPR039425">
    <property type="entry name" value="RNA_pol_sigma-70-like"/>
</dbReference>
<proteinExistence type="inferred from homology"/>
<dbReference type="InterPro" id="IPR036388">
    <property type="entry name" value="WH-like_DNA-bd_sf"/>
</dbReference>
<dbReference type="Pfam" id="PF08281">
    <property type="entry name" value="Sigma70_r4_2"/>
    <property type="match status" value="1"/>
</dbReference>
<feature type="domain" description="RNA polymerase sigma factor 70 region 4 type 2" evidence="7">
    <location>
        <begin position="134"/>
        <end position="186"/>
    </location>
</feature>
<feature type="domain" description="RNA polymerase sigma-70 region 2" evidence="6">
    <location>
        <begin position="36"/>
        <end position="101"/>
    </location>
</feature>
<dbReference type="Proteomes" id="UP000679725">
    <property type="component" value="Unassembled WGS sequence"/>
</dbReference>
<keyword evidence="9" id="KW-1185">Reference proteome</keyword>
<evidence type="ECO:0000259" key="6">
    <source>
        <dbReference type="Pfam" id="PF04542"/>
    </source>
</evidence>
<dbReference type="PANTHER" id="PTHR43133">
    <property type="entry name" value="RNA POLYMERASE ECF-TYPE SIGMA FACTO"/>
    <property type="match status" value="1"/>
</dbReference>
<dbReference type="Gene3D" id="1.10.10.10">
    <property type="entry name" value="Winged helix-like DNA-binding domain superfamily/Winged helix DNA-binding domain"/>
    <property type="match status" value="1"/>
</dbReference>
<evidence type="ECO:0000259" key="7">
    <source>
        <dbReference type="Pfam" id="PF08281"/>
    </source>
</evidence>
<evidence type="ECO:0000256" key="4">
    <source>
        <dbReference type="ARBA" id="ARBA00023125"/>
    </source>
</evidence>
<keyword evidence="4" id="KW-0238">DNA-binding</keyword>
<dbReference type="Gene3D" id="1.10.1740.10">
    <property type="match status" value="1"/>
</dbReference>
<dbReference type="Pfam" id="PF04542">
    <property type="entry name" value="Sigma70_r2"/>
    <property type="match status" value="1"/>
</dbReference>
<evidence type="ECO:0000256" key="2">
    <source>
        <dbReference type="ARBA" id="ARBA00023015"/>
    </source>
</evidence>
<dbReference type="InterPro" id="IPR014284">
    <property type="entry name" value="RNA_pol_sigma-70_dom"/>
</dbReference>
<keyword evidence="3" id="KW-0731">Sigma factor</keyword>
<dbReference type="PANTHER" id="PTHR43133:SF8">
    <property type="entry name" value="RNA POLYMERASE SIGMA FACTOR HI_1459-RELATED"/>
    <property type="match status" value="1"/>
</dbReference>
<keyword evidence="2" id="KW-0805">Transcription regulation</keyword>